<keyword evidence="2" id="KW-0812">Transmembrane</keyword>
<keyword evidence="2" id="KW-1133">Transmembrane helix</keyword>
<evidence type="ECO:0000313" key="5">
    <source>
        <dbReference type="Proteomes" id="UP000807353"/>
    </source>
</evidence>
<dbReference type="OrthoDB" id="3253026at2759"/>
<feature type="transmembrane region" description="Helical" evidence="2">
    <location>
        <begin position="261"/>
        <end position="285"/>
    </location>
</feature>
<dbReference type="AlphaFoldDB" id="A0A9P5Y2L6"/>
<evidence type="ECO:0000256" key="3">
    <source>
        <dbReference type="SAM" id="SignalP"/>
    </source>
</evidence>
<reference evidence="4" key="1">
    <citation type="submission" date="2020-11" db="EMBL/GenBank/DDBJ databases">
        <authorList>
            <consortium name="DOE Joint Genome Institute"/>
            <person name="Ahrendt S."/>
            <person name="Riley R."/>
            <person name="Andreopoulos W."/>
            <person name="Labutti K."/>
            <person name="Pangilinan J."/>
            <person name="Ruiz-Duenas F.J."/>
            <person name="Barrasa J.M."/>
            <person name="Sanchez-Garcia M."/>
            <person name="Camarero S."/>
            <person name="Miyauchi S."/>
            <person name="Serrano A."/>
            <person name="Linde D."/>
            <person name="Babiker R."/>
            <person name="Drula E."/>
            <person name="Ayuso-Fernandez I."/>
            <person name="Pacheco R."/>
            <person name="Padilla G."/>
            <person name="Ferreira P."/>
            <person name="Barriuso J."/>
            <person name="Kellner H."/>
            <person name="Castanera R."/>
            <person name="Alfaro M."/>
            <person name="Ramirez L."/>
            <person name="Pisabarro A.G."/>
            <person name="Kuo A."/>
            <person name="Tritt A."/>
            <person name="Lipzen A."/>
            <person name="He G."/>
            <person name="Yan M."/>
            <person name="Ng V."/>
            <person name="Cullen D."/>
            <person name="Martin F."/>
            <person name="Rosso M.-N."/>
            <person name="Henrissat B."/>
            <person name="Hibbett D."/>
            <person name="Martinez A.T."/>
            <person name="Grigoriev I.V."/>
        </authorList>
    </citation>
    <scope>NUCLEOTIDE SEQUENCE</scope>
    <source>
        <strain evidence="4">CBS 247.69</strain>
    </source>
</reference>
<feature type="compositionally biased region" description="Basic and acidic residues" evidence="1">
    <location>
        <begin position="324"/>
        <end position="336"/>
    </location>
</feature>
<evidence type="ECO:0000256" key="1">
    <source>
        <dbReference type="SAM" id="MobiDB-lite"/>
    </source>
</evidence>
<keyword evidence="3" id="KW-0732">Signal</keyword>
<keyword evidence="5" id="KW-1185">Reference proteome</keyword>
<feature type="region of interest" description="Disordered" evidence="1">
    <location>
        <begin position="323"/>
        <end position="345"/>
    </location>
</feature>
<protein>
    <submittedName>
        <fullName evidence="4">Uncharacterized protein</fullName>
    </submittedName>
</protein>
<dbReference type="EMBL" id="MU150282">
    <property type="protein sequence ID" value="KAF9461554.1"/>
    <property type="molecule type" value="Genomic_DNA"/>
</dbReference>
<proteinExistence type="predicted"/>
<feature type="transmembrane region" description="Helical" evidence="2">
    <location>
        <begin position="440"/>
        <end position="464"/>
    </location>
</feature>
<feature type="transmembrane region" description="Helical" evidence="2">
    <location>
        <begin position="231"/>
        <end position="249"/>
    </location>
</feature>
<feature type="chain" id="PRO_5040229299" evidence="3">
    <location>
        <begin position="29"/>
        <end position="545"/>
    </location>
</feature>
<feature type="transmembrane region" description="Helical" evidence="2">
    <location>
        <begin position="476"/>
        <end position="496"/>
    </location>
</feature>
<accession>A0A9P5Y2L6</accession>
<keyword evidence="2" id="KW-0472">Membrane</keyword>
<gene>
    <name evidence="4" type="ORF">BDZ94DRAFT_1237555</name>
</gene>
<sequence length="545" mass="60683">MPVLPTTQIRVCLFILLVLSALLHPSSALPILSINPVKCRLADFKTVIFFFLANYASHAFTVPSVPGGNLQWSVYMKLGSIFYPFVGLMRSTALFSNHWKQRGRGSIGNAIAQGAVMVAMRSPDWQPAEHWEHVLIGFPENFKPPEDSSSSAELPTSKIKLKVVYSQNETKSSGPLFSIEKKLDPTELDIHGEYKLPNGYHWVVPSITELNDLAAFLEQPEDIQVARSRSWLKGIIALGQLVFSSITIYQARGDQLVRYGYAAFGLSVFPYTLMSLVNLIVTAIIGEYSHLSILRTAVSDEAKQRTGGRISGEVGTLRTIPELSDEKPAATNKDSDNVANAIPELDESRSIEASTSWEREERTQKQLKRRFATAISRVETKGGRSILILKIDGITSRFLLVHDSNEEDDRTLYVSASNNESKTEVKSDSPFNSGNLRMGIVSPVGTITLTLLHVLPHIFIFLLTKYQNGHSTHAERAWMMSWLVFDQFLAQMGFFLGDTRSMMTIPLYWTIMLYICTLAYAVPAIGGFVMVGKMLLEFSPCAISE</sequence>
<dbReference type="Proteomes" id="UP000807353">
    <property type="component" value="Unassembled WGS sequence"/>
</dbReference>
<feature type="transmembrane region" description="Helical" evidence="2">
    <location>
        <begin position="508"/>
        <end position="531"/>
    </location>
</feature>
<evidence type="ECO:0000313" key="4">
    <source>
        <dbReference type="EMBL" id="KAF9461554.1"/>
    </source>
</evidence>
<comment type="caution">
    <text evidence="4">The sequence shown here is derived from an EMBL/GenBank/DDBJ whole genome shotgun (WGS) entry which is preliminary data.</text>
</comment>
<feature type="signal peptide" evidence="3">
    <location>
        <begin position="1"/>
        <end position="28"/>
    </location>
</feature>
<evidence type="ECO:0000256" key="2">
    <source>
        <dbReference type="SAM" id="Phobius"/>
    </source>
</evidence>
<organism evidence="4 5">
    <name type="scientific">Collybia nuda</name>
    <dbReference type="NCBI Taxonomy" id="64659"/>
    <lineage>
        <taxon>Eukaryota</taxon>
        <taxon>Fungi</taxon>
        <taxon>Dikarya</taxon>
        <taxon>Basidiomycota</taxon>
        <taxon>Agaricomycotina</taxon>
        <taxon>Agaricomycetes</taxon>
        <taxon>Agaricomycetidae</taxon>
        <taxon>Agaricales</taxon>
        <taxon>Tricholomatineae</taxon>
        <taxon>Clitocybaceae</taxon>
        <taxon>Collybia</taxon>
    </lineage>
</organism>
<name>A0A9P5Y2L6_9AGAR</name>